<comment type="caution">
    <text evidence="1">The sequence shown here is derived from an EMBL/GenBank/DDBJ whole genome shotgun (WGS) entry which is preliminary data.</text>
</comment>
<gene>
    <name evidence="1" type="ORF">OWV82_008529</name>
</gene>
<keyword evidence="1" id="KW-0418">Kinase</keyword>
<accession>A0ACC1YAI4</accession>
<protein>
    <submittedName>
        <fullName evidence="1">Receptor protein kinase</fullName>
    </submittedName>
</protein>
<evidence type="ECO:0000313" key="2">
    <source>
        <dbReference type="Proteomes" id="UP001164539"/>
    </source>
</evidence>
<dbReference type="EMBL" id="CM051397">
    <property type="protein sequence ID" value="KAJ4720756.1"/>
    <property type="molecule type" value="Genomic_DNA"/>
</dbReference>
<organism evidence="1 2">
    <name type="scientific">Melia azedarach</name>
    <name type="common">Chinaberry tree</name>
    <dbReference type="NCBI Taxonomy" id="155640"/>
    <lineage>
        <taxon>Eukaryota</taxon>
        <taxon>Viridiplantae</taxon>
        <taxon>Streptophyta</taxon>
        <taxon>Embryophyta</taxon>
        <taxon>Tracheophyta</taxon>
        <taxon>Spermatophyta</taxon>
        <taxon>Magnoliopsida</taxon>
        <taxon>eudicotyledons</taxon>
        <taxon>Gunneridae</taxon>
        <taxon>Pentapetalae</taxon>
        <taxon>rosids</taxon>
        <taxon>malvids</taxon>
        <taxon>Sapindales</taxon>
        <taxon>Meliaceae</taxon>
        <taxon>Melia</taxon>
    </lineage>
</organism>
<proteinExistence type="predicted"/>
<dbReference type="Proteomes" id="UP001164539">
    <property type="component" value="Chromosome 4"/>
</dbReference>
<keyword evidence="1" id="KW-0675">Receptor</keyword>
<sequence>RRLPFMLTRRKKFWAFRRYILCQMSSSLRVSRSLQKQGKRECMLKNGKILLEKLIASCNGKHNPIQNFTAEELEAATNNYDPEKVITNDLLYKLYKGLLQDRQISVMKFEDNLEAGQYCFNCIEFASQMNHNNVLRFRGCCLESQIPILVFEFVSYGTLDNRIHGPRQSEYLTTGVCNEKSDVYSFGALLLELLTGKRIDHSSSFENGEKHFLQGLVKKHTENNTFLEIIDPVIVAEGLWPKKDQQLLIYTEIAFKCLSKWEEDRPTIVQVAKQLRQVYQSL</sequence>
<evidence type="ECO:0000313" key="1">
    <source>
        <dbReference type="EMBL" id="KAJ4720756.1"/>
    </source>
</evidence>
<keyword evidence="2" id="KW-1185">Reference proteome</keyword>
<name>A0ACC1YAI4_MELAZ</name>
<feature type="non-terminal residue" evidence="1">
    <location>
        <position position="1"/>
    </location>
</feature>
<reference evidence="1 2" key="1">
    <citation type="journal article" date="2023" name="Science">
        <title>Complex scaffold remodeling in plant triterpene biosynthesis.</title>
        <authorList>
            <person name="De La Pena R."/>
            <person name="Hodgson H."/>
            <person name="Liu J.C."/>
            <person name="Stephenson M.J."/>
            <person name="Martin A.C."/>
            <person name="Owen C."/>
            <person name="Harkess A."/>
            <person name="Leebens-Mack J."/>
            <person name="Jimenez L.E."/>
            <person name="Osbourn A."/>
            <person name="Sattely E.S."/>
        </authorList>
    </citation>
    <scope>NUCLEOTIDE SEQUENCE [LARGE SCALE GENOMIC DNA]</scope>
    <source>
        <strain evidence="2">cv. JPN11</strain>
        <tissue evidence="1">Leaf</tissue>
    </source>
</reference>
<keyword evidence="1" id="KW-0808">Transferase</keyword>